<protein>
    <submittedName>
        <fullName evidence="2">Uncharacterized protein</fullName>
    </submittedName>
</protein>
<dbReference type="AlphaFoldDB" id="A0A4V6MVW2"/>
<dbReference type="Proteomes" id="UP000292957">
    <property type="component" value="Unassembled WGS sequence"/>
</dbReference>
<feature type="compositionally biased region" description="Low complexity" evidence="1">
    <location>
        <begin position="121"/>
        <end position="140"/>
    </location>
</feature>
<sequence>MTLSLWEPFAASHGHESRATGEEGEAVHRDGNIPRYATHSLPRSDAFKQHCCNFPPPAKHRAKLRSETLGLWRHRRIVHFLSADRAILASAVASSHIPSRTMVAAYSWYRVRVGASVEGLRAQSRARSPGSSSPRPSGARAPRAFVFAPTLPLPHFWSRLATSHVSVCMIWEKPRCYSTPSCCLYFCRFSDNPPKWLSSIAAEDIAHTYATCASASNELVK</sequence>
<reference evidence="2" key="1">
    <citation type="submission" date="2019-01" db="EMBL/GenBank/DDBJ databases">
        <title>Draft genome sequences of three monokaryotic isolates of the white-rot basidiomycete fungus Dichomitus squalens.</title>
        <authorList>
            <consortium name="DOE Joint Genome Institute"/>
            <person name="Lopez S.C."/>
            <person name="Andreopoulos B."/>
            <person name="Pangilinan J."/>
            <person name="Lipzen A."/>
            <person name="Riley R."/>
            <person name="Ahrendt S."/>
            <person name="Ng V."/>
            <person name="Barry K."/>
            <person name="Daum C."/>
            <person name="Grigoriev I.V."/>
            <person name="Hilden K.S."/>
            <person name="Makela M.R."/>
            <person name="de Vries R.P."/>
        </authorList>
    </citation>
    <scope>NUCLEOTIDE SEQUENCE [LARGE SCALE GENOMIC DNA]</scope>
    <source>
        <strain evidence="2">OM18370.1</strain>
    </source>
</reference>
<accession>A0A4V6MVW2</accession>
<gene>
    <name evidence="2" type="ORF">BD311DRAFT_779500</name>
</gene>
<proteinExistence type="predicted"/>
<name>A0A4V6MVW2_9APHY</name>
<organism evidence="2">
    <name type="scientific">Dichomitus squalens</name>
    <dbReference type="NCBI Taxonomy" id="114155"/>
    <lineage>
        <taxon>Eukaryota</taxon>
        <taxon>Fungi</taxon>
        <taxon>Dikarya</taxon>
        <taxon>Basidiomycota</taxon>
        <taxon>Agaricomycotina</taxon>
        <taxon>Agaricomycetes</taxon>
        <taxon>Polyporales</taxon>
        <taxon>Polyporaceae</taxon>
        <taxon>Dichomitus</taxon>
    </lineage>
</organism>
<feature type="region of interest" description="Disordered" evidence="1">
    <location>
        <begin position="120"/>
        <end position="140"/>
    </location>
</feature>
<evidence type="ECO:0000313" key="2">
    <source>
        <dbReference type="EMBL" id="TBU26703.1"/>
    </source>
</evidence>
<dbReference type="EMBL" id="ML143442">
    <property type="protein sequence ID" value="TBU26703.1"/>
    <property type="molecule type" value="Genomic_DNA"/>
</dbReference>
<evidence type="ECO:0000256" key="1">
    <source>
        <dbReference type="SAM" id="MobiDB-lite"/>
    </source>
</evidence>